<feature type="compositionally biased region" description="Basic residues" evidence="1">
    <location>
        <begin position="45"/>
        <end position="63"/>
    </location>
</feature>
<keyword evidence="3" id="KW-1185">Reference proteome</keyword>
<evidence type="ECO:0000256" key="1">
    <source>
        <dbReference type="SAM" id="MobiDB-lite"/>
    </source>
</evidence>
<protein>
    <recommendedName>
        <fullName evidence="4">AT-hook motif nuclear-localized protein</fullName>
    </recommendedName>
</protein>
<dbReference type="EMBL" id="QGKV02000297">
    <property type="protein sequence ID" value="KAF3605522.1"/>
    <property type="molecule type" value="Genomic_DNA"/>
</dbReference>
<name>A0ABQ7EQC0_BRACR</name>
<evidence type="ECO:0000313" key="3">
    <source>
        <dbReference type="Proteomes" id="UP000266723"/>
    </source>
</evidence>
<proteinExistence type="predicted"/>
<feature type="region of interest" description="Disordered" evidence="1">
    <location>
        <begin position="34"/>
        <end position="65"/>
    </location>
</feature>
<evidence type="ECO:0008006" key="4">
    <source>
        <dbReference type="Google" id="ProtNLM"/>
    </source>
</evidence>
<comment type="caution">
    <text evidence="2">The sequence shown here is derived from an EMBL/GenBank/DDBJ whole genome shotgun (WGS) entry which is preliminary data.</text>
</comment>
<gene>
    <name evidence="2" type="ORF">DY000_02045809</name>
</gene>
<evidence type="ECO:0000313" key="2">
    <source>
        <dbReference type="EMBL" id="KAF3605522.1"/>
    </source>
</evidence>
<dbReference type="Proteomes" id="UP000266723">
    <property type="component" value="Unassembled WGS sequence"/>
</dbReference>
<organism evidence="2 3">
    <name type="scientific">Brassica cretica</name>
    <name type="common">Mustard</name>
    <dbReference type="NCBI Taxonomy" id="69181"/>
    <lineage>
        <taxon>Eukaryota</taxon>
        <taxon>Viridiplantae</taxon>
        <taxon>Streptophyta</taxon>
        <taxon>Embryophyta</taxon>
        <taxon>Tracheophyta</taxon>
        <taxon>Spermatophyta</taxon>
        <taxon>Magnoliopsida</taxon>
        <taxon>eudicotyledons</taxon>
        <taxon>Gunneridae</taxon>
        <taxon>Pentapetalae</taxon>
        <taxon>rosids</taxon>
        <taxon>malvids</taxon>
        <taxon>Brassicales</taxon>
        <taxon>Brassicaceae</taxon>
        <taxon>Brassiceae</taxon>
        <taxon>Brassica</taxon>
    </lineage>
</organism>
<sequence length="102" mass="10901">MAGQEGYSDSESSDTVCSLEPAITTGFQIGVFSQTPSSGDSKAVKAVRRRPPGNGKLRPRKLSLKGTRPSNLHLHLWSLVASVSCGNRNSHRRDLLIGGKPS</sequence>
<reference evidence="2 3" key="1">
    <citation type="journal article" date="2020" name="BMC Genomics">
        <title>Intraspecific diversification of the crop wild relative Brassica cretica Lam. using demographic model selection.</title>
        <authorList>
            <person name="Kioukis A."/>
            <person name="Michalopoulou V.A."/>
            <person name="Briers L."/>
            <person name="Pirintsos S."/>
            <person name="Studholme D.J."/>
            <person name="Pavlidis P."/>
            <person name="Sarris P.F."/>
        </authorList>
    </citation>
    <scope>NUCLEOTIDE SEQUENCE [LARGE SCALE GENOMIC DNA]</scope>
    <source>
        <strain evidence="3">cv. PFS-1207/04</strain>
    </source>
</reference>
<accession>A0ABQ7EQC0</accession>